<dbReference type="InterPro" id="IPR026254">
    <property type="entry name" value="RNF31-like"/>
</dbReference>
<dbReference type="GO" id="GO:0008270">
    <property type="term" value="F:zinc ion binding"/>
    <property type="evidence" value="ECO:0007669"/>
    <property type="project" value="UniProtKB-KW"/>
</dbReference>
<dbReference type="InterPro" id="IPR001876">
    <property type="entry name" value="Znf_RanBP2"/>
</dbReference>
<evidence type="ECO:0000256" key="2">
    <source>
        <dbReference type="ARBA" id="ARBA00022771"/>
    </source>
</evidence>
<sequence>ISVPQPSPAPSQLWPCPRCTFLNRGHAPSCEMCGADHAPSSDVTSSVTTPTPGDVSATSGFGPLTSGSASASSGGTTTTSGVGKTTSGSDSASSGIGKVTTASANGTSGVGESTSGVENVTSGLAKPTSGADKTTSGTGNSTSGTNNDTSGVEKSSGNDGKGTSGSAEGTSGGGPAPSRDALRQRKLLEDGRRLVELVRAAESQGLPPESLGPAPFSNLPEASGPEAQIRRFRSRLREALRELQGAEPEGKGGGASLGPFSLAEAAWAWLEGEGQAERARRILIGRRKQQLQLLASLGFPDPAPVGAALRRHRGSQWEALGELQRLRLR</sequence>
<dbReference type="PROSITE" id="PS01358">
    <property type="entry name" value="ZF_RANBP2_1"/>
    <property type="match status" value="1"/>
</dbReference>
<dbReference type="PANTHER" id="PTHR16004:SF3">
    <property type="entry name" value="E3 UBIQUITIN-PROTEIN LIGASE RNF31"/>
    <property type="match status" value="1"/>
</dbReference>
<dbReference type="EMBL" id="VZUF01134220">
    <property type="protein sequence ID" value="NXV56708.1"/>
    <property type="molecule type" value="Genomic_DNA"/>
</dbReference>
<keyword evidence="1" id="KW-0479">Metal-binding</keyword>
<evidence type="ECO:0000256" key="1">
    <source>
        <dbReference type="ARBA" id="ARBA00022723"/>
    </source>
</evidence>
<dbReference type="SUPFAM" id="SSF90209">
    <property type="entry name" value="Ran binding protein zinc finger-like"/>
    <property type="match status" value="1"/>
</dbReference>
<keyword evidence="7" id="KW-1185">Reference proteome</keyword>
<keyword evidence="6" id="KW-0436">Ligase</keyword>
<protein>
    <submittedName>
        <fullName evidence="6">RNF31 ligase</fullName>
    </submittedName>
</protein>
<accession>A0A7L3UX03</accession>
<feature type="region of interest" description="Disordered" evidence="4">
    <location>
        <begin position="199"/>
        <end position="226"/>
    </location>
</feature>
<dbReference type="SMART" id="SM00547">
    <property type="entry name" value="ZnF_RBZ"/>
    <property type="match status" value="1"/>
</dbReference>
<organism evidence="6 7">
    <name type="scientific">Molothrus ater</name>
    <name type="common">Brown-headed cowbird</name>
    <dbReference type="NCBI Taxonomy" id="84834"/>
    <lineage>
        <taxon>Eukaryota</taxon>
        <taxon>Metazoa</taxon>
        <taxon>Chordata</taxon>
        <taxon>Craniata</taxon>
        <taxon>Vertebrata</taxon>
        <taxon>Euteleostomi</taxon>
        <taxon>Archelosauria</taxon>
        <taxon>Archosauria</taxon>
        <taxon>Dinosauria</taxon>
        <taxon>Saurischia</taxon>
        <taxon>Theropoda</taxon>
        <taxon>Coelurosauria</taxon>
        <taxon>Aves</taxon>
        <taxon>Neognathae</taxon>
        <taxon>Neoaves</taxon>
        <taxon>Telluraves</taxon>
        <taxon>Australaves</taxon>
        <taxon>Passeriformes</taxon>
        <taxon>Passeroidea</taxon>
        <taxon>Icteridae</taxon>
        <taxon>Molothrus</taxon>
    </lineage>
</organism>
<dbReference type="GO" id="GO:0016874">
    <property type="term" value="F:ligase activity"/>
    <property type="evidence" value="ECO:0007669"/>
    <property type="project" value="UniProtKB-KW"/>
</dbReference>
<feature type="compositionally biased region" description="Low complexity" evidence="4">
    <location>
        <begin position="105"/>
        <end position="120"/>
    </location>
</feature>
<reference evidence="6 7" key="1">
    <citation type="submission" date="2019-09" db="EMBL/GenBank/DDBJ databases">
        <title>Bird 10,000 Genomes (B10K) Project - Family phase.</title>
        <authorList>
            <person name="Zhang G."/>
        </authorList>
    </citation>
    <scope>NUCLEOTIDE SEQUENCE [LARGE SCALE GENOMIC DNA]</scope>
    <source>
        <strain evidence="6">OUT-0049</strain>
        <tissue evidence="6">Muscle</tissue>
    </source>
</reference>
<proteinExistence type="predicted"/>
<feature type="region of interest" description="Disordered" evidence="4">
    <location>
        <begin position="30"/>
        <end position="187"/>
    </location>
</feature>
<feature type="compositionally biased region" description="Low complexity" evidence="4">
    <location>
        <begin position="134"/>
        <end position="150"/>
    </location>
</feature>
<feature type="compositionally biased region" description="Low complexity" evidence="4">
    <location>
        <begin position="65"/>
        <end position="91"/>
    </location>
</feature>
<dbReference type="GO" id="GO:0097039">
    <property type="term" value="P:protein linear polyubiquitination"/>
    <property type="evidence" value="ECO:0007669"/>
    <property type="project" value="TreeGrafter"/>
</dbReference>
<comment type="caution">
    <text evidence="6">The sequence shown here is derived from an EMBL/GenBank/DDBJ whole genome shotgun (WGS) entry which is preliminary data.</text>
</comment>
<feature type="non-terminal residue" evidence="6">
    <location>
        <position position="329"/>
    </location>
</feature>
<dbReference type="Gene3D" id="1.10.8.10">
    <property type="entry name" value="DNA helicase RuvA subunit, C-terminal domain"/>
    <property type="match status" value="1"/>
</dbReference>
<dbReference type="Pfam" id="PF16678">
    <property type="entry name" value="UBA_HOIP"/>
    <property type="match status" value="1"/>
</dbReference>
<dbReference type="GO" id="GO:0036435">
    <property type="term" value="F:K48-linked polyubiquitin modification-dependent protein binding"/>
    <property type="evidence" value="ECO:0007669"/>
    <property type="project" value="TreeGrafter"/>
</dbReference>
<dbReference type="InterPro" id="IPR032065">
    <property type="entry name" value="RNF31-UBA"/>
</dbReference>
<evidence type="ECO:0000313" key="6">
    <source>
        <dbReference type="EMBL" id="NXV56708.1"/>
    </source>
</evidence>
<evidence type="ECO:0000256" key="3">
    <source>
        <dbReference type="ARBA" id="ARBA00022833"/>
    </source>
</evidence>
<dbReference type="GO" id="GO:0070530">
    <property type="term" value="F:K63-linked polyubiquitin modification-dependent protein binding"/>
    <property type="evidence" value="ECO:0007669"/>
    <property type="project" value="TreeGrafter"/>
</dbReference>
<dbReference type="GO" id="GO:1990450">
    <property type="term" value="F:linear polyubiquitin binding"/>
    <property type="evidence" value="ECO:0007669"/>
    <property type="project" value="TreeGrafter"/>
</dbReference>
<dbReference type="Proteomes" id="UP000553862">
    <property type="component" value="Unassembled WGS sequence"/>
</dbReference>
<gene>
    <name evidence="6" type="primary">Rnf31_1</name>
    <name evidence="6" type="ORF">MOLATE_R17596</name>
</gene>
<dbReference type="Gene3D" id="2.30.30.380">
    <property type="entry name" value="Zn-finger domain of Sec23/24"/>
    <property type="match status" value="1"/>
</dbReference>
<keyword evidence="2" id="KW-0863">Zinc-finger</keyword>
<evidence type="ECO:0000256" key="4">
    <source>
        <dbReference type="SAM" id="MobiDB-lite"/>
    </source>
</evidence>
<dbReference type="InterPro" id="IPR036443">
    <property type="entry name" value="Znf_RanBP2_sf"/>
</dbReference>
<name>A0A7L3UX03_MOLAT</name>
<evidence type="ECO:0000313" key="7">
    <source>
        <dbReference type="Proteomes" id="UP000553862"/>
    </source>
</evidence>
<keyword evidence="3" id="KW-0862">Zinc</keyword>
<dbReference type="PANTHER" id="PTHR16004">
    <property type="entry name" value="RING FINGER PROTEIN 31-RELATED"/>
    <property type="match status" value="1"/>
</dbReference>
<feature type="non-terminal residue" evidence="6">
    <location>
        <position position="1"/>
    </location>
</feature>
<dbReference type="GO" id="GO:0071797">
    <property type="term" value="C:LUBAC complex"/>
    <property type="evidence" value="ECO:0007669"/>
    <property type="project" value="InterPro"/>
</dbReference>
<dbReference type="GO" id="GO:0061630">
    <property type="term" value="F:ubiquitin protein ligase activity"/>
    <property type="evidence" value="ECO:0007669"/>
    <property type="project" value="TreeGrafter"/>
</dbReference>
<evidence type="ECO:0000259" key="5">
    <source>
        <dbReference type="PROSITE" id="PS01358"/>
    </source>
</evidence>
<feature type="domain" description="RanBP2-type" evidence="5">
    <location>
        <begin position="14"/>
        <end position="33"/>
    </location>
</feature>
<feature type="compositionally biased region" description="Low complexity" evidence="4">
    <location>
        <begin position="40"/>
        <end position="56"/>
    </location>
</feature>
<dbReference type="AlphaFoldDB" id="A0A7L3UX03"/>